<name>A0A8H3U0B3_9TREE</name>
<reference evidence="2" key="1">
    <citation type="submission" date="2020-07" db="EMBL/GenBank/DDBJ databases">
        <title>Draft Genome Sequence of a Deep-Sea Yeast, Naganishia (Cryptococcus) liquefaciens strain N6.</title>
        <authorList>
            <person name="Han Y.W."/>
            <person name="Kajitani R."/>
            <person name="Morimoto H."/>
            <person name="Parhat M."/>
            <person name="Tsubouchi H."/>
            <person name="Bakenova O."/>
            <person name="Ogata M."/>
            <person name="Argunhan B."/>
            <person name="Aoki R."/>
            <person name="Kajiwara S."/>
            <person name="Itoh T."/>
            <person name="Iwasaki H."/>
        </authorList>
    </citation>
    <scope>NUCLEOTIDE SEQUENCE</scope>
    <source>
        <strain evidence="2">N6</strain>
    </source>
</reference>
<dbReference type="OrthoDB" id="538223at2759"/>
<dbReference type="InterPro" id="IPR018712">
    <property type="entry name" value="Tle1-like_cat"/>
</dbReference>
<comment type="caution">
    <text evidence="2">The sequence shown here is derived from an EMBL/GenBank/DDBJ whole genome shotgun (WGS) entry which is preliminary data.</text>
</comment>
<proteinExistence type="predicted"/>
<accession>A0A8H3U0B3</accession>
<evidence type="ECO:0000313" key="3">
    <source>
        <dbReference type="Proteomes" id="UP000620104"/>
    </source>
</evidence>
<evidence type="ECO:0000313" key="2">
    <source>
        <dbReference type="EMBL" id="GHJ89434.1"/>
    </source>
</evidence>
<sequence>MNSTSNSSTGRNIVLCLDGTKNQFSSKNSNLIKLFSVLQSSENQLVYYDSGVGTYLGVGQSWWTGFKKWLALTADLAFAWNFKDHVMNAYIYLMNEYRDGDRIFIFGFSRGAYAARALAGMLAKIGLLPRGNLSQIPLAWEVYANPVEAHAKAKLGDCDVNVITDTPAEYKQTFSRQGATKNINVHFVGVWDTVSALGVSNLPNLPFASVVGDVTYFRQALALDERRAKFQPEYWHREAKPEKDTAHWITYKPTGSGLLDVLREERSPGDMLRRISSIPKRSNSDSSSEATIELESSEFLRKTVNGFLAVKECWFSGVHSDIGGGNTLNGLPTLSNISLRWMLREAVPLGLLIDPIAFFRSPVYNYSYPEIRRLVPPQFINFRFESEKKRAYEEWIMNNPSNGSATVDMALVDVSDIIQLAADLDARPFVPPQQSCGAPEVSSTLRVEELGEDLAEVRHESLTGFYKLLEWMPLQRWIYVESSGDSRTDTRKLQRVINMGRPRQMLHTQRIHRSVLHKLAYERHSNQALNKVGKDGWGVFTRPKATPADGKSWKDLLNVPADRTGTWEF</sequence>
<dbReference type="Proteomes" id="UP000620104">
    <property type="component" value="Unassembled WGS sequence"/>
</dbReference>
<dbReference type="EMBL" id="BLZA01000043">
    <property type="protein sequence ID" value="GHJ89434.1"/>
    <property type="molecule type" value="Genomic_DNA"/>
</dbReference>
<evidence type="ECO:0000259" key="1">
    <source>
        <dbReference type="Pfam" id="PF09994"/>
    </source>
</evidence>
<dbReference type="AlphaFoldDB" id="A0A8H3U0B3"/>
<dbReference type="PANTHER" id="PTHR33840">
    <property type="match status" value="1"/>
</dbReference>
<protein>
    <recommendedName>
        <fullName evidence="1">T6SS Phospholipase effector Tle1-like catalytic domain-containing protein</fullName>
    </recommendedName>
</protein>
<dbReference type="Pfam" id="PF09994">
    <property type="entry name" value="T6SS_Tle1-like_cat"/>
    <property type="match status" value="1"/>
</dbReference>
<dbReference type="PANTHER" id="PTHR33840:SF2">
    <property type="entry name" value="TLE1 PHOSPHOLIPASE DOMAIN-CONTAINING PROTEIN"/>
    <property type="match status" value="1"/>
</dbReference>
<keyword evidence="3" id="KW-1185">Reference proteome</keyword>
<feature type="domain" description="T6SS Phospholipase effector Tle1-like catalytic" evidence="1">
    <location>
        <begin position="11"/>
        <end position="345"/>
    </location>
</feature>
<dbReference type="SUPFAM" id="SSF53474">
    <property type="entry name" value="alpha/beta-Hydrolases"/>
    <property type="match status" value="2"/>
</dbReference>
<dbReference type="InterPro" id="IPR029058">
    <property type="entry name" value="AB_hydrolase_fold"/>
</dbReference>
<organism evidence="2 3">
    <name type="scientific">Naganishia liquefaciens</name>
    <dbReference type="NCBI Taxonomy" id="104408"/>
    <lineage>
        <taxon>Eukaryota</taxon>
        <taxon>Fungi</taxon>
        <taxon>Dikarya</taxon>
        <taxon>Basidiomycota</taxon>
        <taxon>Agaricomycotina</taxon>
        <taxon>Tremellomycetes</taxon>
        <taxon>Filobasidiales</taxon>
        <taxon>Filobasidiaceae</taxon>
        <taxon>Naganishia</taxon>
    </lineage>
</organism>
<gene>
    <name evidence="2" type="ORF">NliqN6_5836</name>
</gene>